<feature type="transmembrane region" description="Helical" evidence="2">
    <location>
        <begin position="12"/>
        <end position="35"/>
    </location>
</feature>
<comment type="caution">
    <text evidence="3">The sequence shown here is derived from an EMBL/GenBank/DDBJ whole genome shotgun (WGS) entry which is preliminary data.</text>
</comment>
<dbReference type="Proteomes" id="UP000729402">
    <property type="component" value="Unassembled WGS sequence"/>
</dbReference>
<evidence type="ECO:0000256" key="2">
    <source>
        <dbReference type="SAM" id="Phobius"/>
    </source>
</evidence>
<reference evidence="3" key="1">
    <citation type="journal article" date="2021" name="bioRxiv">
        <title>Whole Genome Assembly and Annotation of Northern Wild Rice, Zizania palustris L., Supports a Whole Genome Duplication in the Zizania Genus.</title>
        <authorList>
            <person name="Haas M."/>
            <person name="Kono T."/>
            <person name="Macchietto M."/>
            <person name="Millas R."/>
            <person name="McGilp L."/>
            <person name="Shao M."/>
            <person name="Duquette J."/>
            <person name="Hirsch C.N."/>
            <person name="Kimball J."/>
        </authorList>
    </citation>
    <scope>NUCLEOTIDE SEQUENCE</scope>
    <source>
        <tissue evidence="3">Fresh leaf tissue</tissue>
    </source>
</reference>
<keyword evidence="4" id="KW-1185">Reference proteome</keyword>
<reference evidence="3" key="2">
    <citation type="submission" date="2021-02" db="EMBL/GenBank/DDBJ databases">
        <authorList>
            <person name="Kimball J.A."/>
            <person name="Haas M.W."/>
            <person name="Macchietto M."/>
            <person name="Kono T."/>
            <person name="Duquette J."/>
            <person name="Shao M."/>
        </authorList>
    </citation>
    <scope>NUCLEOTIDE SEQUENCE</scope>
    <source>
        <tissue evidence="3">Fresh leaf tissue</tissue>
    </source>
</reference>
<gene>
    <name evidence="3" type="ORF">GUJ93_ZPchr0004g38503</name>
</gene>
<organism evidence="3 4">
    <name type="scientific">Zizania palustris</name>
    <name type="common">Northern wild rice</name>
    <dbReference type="NCBI Taxonomy" id="103762"/>
    <lineage>
        <taxon>Eukaryota</taxon>
        <taxon>Viridiplantae</taxon>
        <taxon>Streptophyta</taxon>
        <taxon>Embryophyta</taxon>
        <taxon>Tracheophyta</taxon>
        <taxon>Spermatophyta</taxon>
        <taxon>Magnoliopsida</taxon>
        <taxon>Liliopsida</taxon>
        <taxon>Poales</taxon>
        <taxon>Poaceae</taxon>
        <taxon>BOP clade</taxon>
        <taxon>Oryzoideae</taxon>
        <taxon>Oryzeae</taxon>
        <taxon>Zizaniinae</taxon>
        <taxon>Zizania</taxon>
    </lineage>
</organism>
<name>A0A8J5RZB6_ZIZPA</name>
<dbReference type="EMBL" id="JAAALK010000285">
    <property type="protein sequence ID" value="KAG8065000.1"/>
    <property type="molecule type" value="Genomic_DNA"/>
</dbReference>
<evidence type="ECO:0000313" key="3">
    <source>
        <dbReference type="EMBL" id="KAG8065000.1"/>
    </source>
</evidence>
<evidence type="ECO:0000313" key="4">
    <source>
        <dbReference type="Proteomes" id="UP000729402"/>
    </source>
</evidence>
<feature type="compositionally biased region" description="Low complexity" evidence="1">
    <location>
        <begin position="133"/>
        <end position="147"/>
    </location>
</feature>
<feature type="region of interest" description="Disordered" evidence="1">
    <location>
        <begin position="102"/>
        <end position="160"/>
    </location>
</feature>
<proteinExistence type="predicted"/>
<feature type="region of interest" description="Disordered" evidence="1">
    <location>
        <begin position="190"/>
        <end position="223"/>
    </location>
</feature>
<keyword evidence="2" id="KW-0472">Membrane</keyword>
<dbReference type="AlphaFoldDB" id="A0A8J5RZB6"/>
<accession>A0A8J5RZB6</accession>
<protein>
    <submittedName>
        <fullName evidence="3">Uncharacterized protein</fullName>
    </submittedName>
</protein>
<keyword evidence="2" id="KW-1133">Transmembrane helix</keyword>
<evidence type="ECO:0000256" key="1">
    <source>
        <dbReference type="SAM" id="MobiDB-lite"/>
    </source>
</evidence>
<keyword evidence="2" id="KW-0812">Transmembrane</keyword>
<sequence length="295" mass="31435">MLLVVVEVATVLVVAAIVTIQEAALVVAMAGVAILHSKVVHQSVQEYIGDTNTMTQQINGEEISQNSAQIESNEQILSTAEHTTNTIDLREDSVQPACMDPRENQALSPDHAPANPVTAAGALSPSRATDAVSTPTTPRSTSVQSTPMRGSAAATLPDQASEDATRAVLIAACRSRSPGQPLAAEALTHHPTSPTACRRRRNPCPPSQPKLKPSSAFTAEAPAPHRRRGGWAVLLLRHEVRSLSFGHFLGDSSSTNKTEPFRGFDDEMRSIVACNLRGKGNQITSRDKSISDELN</sequence>